<protein>
    <submittedName>
        <fullName evidence="2">Uncharacterized protein</fullName>
    </submittedName>
</protein>
<evidence type="ECO:0000313" key="2">
    <source>
        <dbReference type="EMBL" id="BET02755.1"/>
    </source>
</evidence>
<evidence type="ECO:0000256" key="1">
    <source>
        <dbReference type="SAM" id="SignalP"/>
    </source>
</evidence>
<feature type="chain" id="PRO_5045823800" evidence="1">
    <location>
        <begin position="21"/>
        <end position="287"/>
    </location>
</feature>
<gene>
    <name evidence="2" type="ORF">NTJ_15573</name>
</gene>
<evidence type="ECO:0000313" key="3">
    <source>
        <dbReference type="Proteomes" id="UP001307889"/>
    </source>
</evidence>
<reference evidence="2 3" key="1">
    <citation type="submission" date="2023-09" db="EMBL/GenBank/DDBJ databases">
        <title>Nesidiocoris tenuis whole genome shotgun sequence.</title>
        <authorList>
            <person name="Shibata T."/>
            <person name="Shimoda M."/>
            <person name="Kobayashi T."/>
            <person name="Uehara T."/>
        </authorList>
    </citation>
    <scope>NUCLEOTIDE SEQUENCE [LARGE SCALE GENOMIC DNA]</scope>
    <source>
        <strain evidence="2 3">Japan</strain>
    </source>
</reference>
<proteinExistence type="predicted"/>
<keyword evidence="3" id="KW-1185">Reference proteome</keyword>
<accession>A0ABN7BFV6</accession>
<feature type="signal peptide" evidence="1">
    <location>
        <begin position="1"/>
        <end position="20"/>
    </location>
</feature>
<sequence length="287" mass="32003">MKFFAAAILGTLCLVGVCSGFGCFGKPWKRNSIKAKYGILPINANFPLPKGLNDDKIDEYVQVEEDLGIPAKLWCHPNDARVCLIIDNAGNNVGLQISFLDQDTKNVTGFDYTAVNTYVRTNIFDQPANSFRVFYTDPTKLTEEGRAPSDDVIDGVFAYIKGELVQLPLEDPKVKQSGPFYRQACFPQMGQHYFYGMSESEADCTQHVPFFGIYHNSGLVGWGLANYGRASSAKNGRDWYETVPGLGAKLIMPDRPKCVDDLIEKNGLYSMHVYFVENPTLISCLFQ</sequence>
<organism evidence="2 3">
    <name type="scientific">Nesidiocoris tenuis</name>
    <dbReference type="NCBI Taxonomy" id="355587"/>
    <lineage>
        <taxon>Eukaryota</taxon>
        <taxon>Metazoa</taxon>
        <taxon>Ecdysozoa</taxon>
        <taxon>Arthropoda</taxon>
        <taxon>Hexapoda</taxon>
        <taxon>Insecta</taxon>
        <taxon>Pterygota</taxon>
        <taxon>Neoptera</taxon>
        <taxon>Paraneoptera</taxon>
        <taxon>Hemiptera</taxon>
        <taxon>Heteroptera</taxon>
        <taxon>Panheteroptera</taxon>
        <taxon>Cimicomorpha</taxon>
        <taxon>Miridae</taxon>
        <taxon>Dicyphina</taxon>
        <taxon>Nesidiocoris</taxon>
    </lineage>
</organism>
<name>A0ABN7BFV6_9HEMI</name>
<dbReference type="PROSITE" id="PS51257">
    <property type="entry name" value="PROKAR_LIPOPROTEIN"/>
    <property type="match status" value="1"/>
</dbReference>
<keyword evidence="1" id="KW-0732">Signal</keyword>
<dbReference type="Proteomes" id="UP001307889">
    <property type="component" value="Chromosome 14"/>
</dbReference>
<dbReference type="EMBL" id="AP028922">
    <property type="protein sequence ID" value="BET02755.1"/>
    <property type="molecule type" value="Genomic_DNA"/>
</dbReference>